<dbReference type="Pfam" id="PF15882">
    <property type="entry name" value="DUF4735"/>
    <property type="match status" value="1"/>
</dbReference>
<dbReference type="Proteomes" id="UP000015103">
    <property type="component" value="Unassembled WGS sequence"/>
</dbReference>
<sequence length="281" mass="32560">MYSRLILTIILVFNYAGARDLPNSEILPLINKTLSYYIRNHQEPNYNFVIGTVLTKGRLLRFAGINEVDEIIDKCTFIIEKLYPKNWSLSPYGRKFMKSWSEVFDQRNLNPTDINYTLAYKPVRGHPTPKESDKCFLSLLSEGFASKMCSKAMNDPTAIGYSLTHQALYFIIRHSLFSREKMKDRYELRKLCSKMLGEQKILWKEFGVDETLKDLLIEQIVFCGIYRGFTTEMNLQLIKSLQSKIGCFHYHNNPELAEDCDQHLSAVSVAGLATFYLFLNI</sequence>
<protein>
    <submittedName>
        <fullName evidence="2">Uncharacterized protein</fullName>
    </submittedName>
</protein>
<evidence type="ECO:0000256" key="1">
    <source>
        <dbReference type="SAM" id="SignalP"/>
    </source>
</evidence>
<evidence type="ECO:0000313" key="3">
    <source>
        <dbReference type="Proteomes" id="UP000015103"/>
    </source>
</evidence>
<dbReference type="RefSeq" id="XP_073974154.1">
    <property type="nucleotide sequence ID" value="XM_074118053.1"/>
</dbReference>
<dbReference type="PANTHER" id="PTHR33539">
    <property type="entry name" value="UPF0764 PROTEIN C16ORF89"/>
    <property type="match status" value="1"/>
</dbReference>
<dbReference type="AlphaFoldDB" id="A0A905QWY7"/>
<dbReference type="InterPro" id="IPR031751">
    <property type="entry name" value="DUF4735"/>
</dbReference>
<dbReference type="GO" id="GO:0016020">
    <property type="term" value="C:membrane"/>
    <property type="evidence" value="ECO:0007669"/>
    <property type="project" value="TreeGrafter"/>
</dbReference>
<dbReference type="GO" id="GO:0005829">
    <property type="term" value="C:cytosol"/>
    <property type="evidence" value="ECO:0007669"/>
    <property type="project" value="TreeGrafter"/>
</dbReference>
<feature type="signal peptide" evidence="1">
    <location>
        <begin position="1"/>
        <end position="18"/>
    </location>
</feature>
<keyword evidence="1" id="KW-0732">Signal</keyword>
<evidence type="ECO:0000313" key="2">
    <source>
        <dbReference type="EnsemblMetazoa" id="RPRC017776-PB"/>
    </source>
</evidence>
<name>A0A905QWY7_RHOPR</name>
<organism evidence="2 3">
    <name type="scientific">Rhodnius prolixus</name>
    <name type="common">Triatomid bug</name>
    <dbReference type="NCBI Taxonomy" id="13249"/>
    <lineage>
        <taxon>Eukaryota</taxon>
        <taxon>Metazoa</taxon>
        <taxon>Ecdysozoa</taxon>
        <taxon>Arthropoda</taxon>
        <taxon>Hexapoda</taxon>
        <taxon>Insecta</taxon>
        <taxon>Pterygota</taxon>
        <taxon>Neoptera</taxon>
        <taxon>Paraneoptera</taxon>
        <taxon>Hemiptera</taxon>
        <taxon>Heteroptera</taxon>
        <taxon>Panheteroptera</taxon>
        <taxon>Cimicomorpha</taxon>
        <taxon>Reduviidae</taxon>
        <taxon>Triatominae</taxon>
        <taxon>Rhodnius</taxon>
    </lineage>
</organism>
<accession>A0A905QWY7</accession>
<keyword evidence="3" id="KW-1185">Reference proteome</keyword>
<dbReference type="GeneID" id="141449035"/>
<dbReference type="EMBL" id="ACPB03000213">
    <property type="status" value="NOT_ANNOTATED_CDS"/>
    <property type="molecule type" value="Genomic_DNA"/>
</dbReference>
<reference evidence="2" key="1">
    <citation type="submission" date="2022-10" db="UniProtKB">
        <authorList>
            <consortium name="EnsemblMetazoa"/>
        </authorList>
    </citation>
    <scope>IDENTIFICATION</scope>
</reference>
<feature type="chain" id="PRO_5037158229" evidence="1">
    <location>
        <begin position="19"/>
        <end position="281"/>
    </location>
</feature>
<proteinExistence type="predicted"/>
<dbReference type="EnsemblMetazoa" id="RPRC017776-RB">
    <property type="protein sequence ID" value="RPRC017776-PB"/>
    <property type="gene ID" value="RPRC017776"/>
</dbReference>
<dbReference type="PANTHER" id="PTHR33539:SF1">
    <property type="entry name" value="UPF0764 PROTEIN C16ORF89"/>
    <property type="match status" value="1"/>
</dbReference>